<keyword evidence="8" id="KW-1185">Reference proteome</keyword>
<dbReference type="Pfam" id="PF13086">
    <property type="entry name" value="AAA_11"/>
    <property type="match status" value="1"/>
</dbReference>
<dbReference type="OrthoDB" id="1879at2759"/>
<evidence type="ECO:0000313" key="8">
    <source>
        <dbReference type="Proteomes" id="UP000037460"/>
    </source>
</evidence>
<comment type="caution">
    <text evidence="7">The sequence shown here is derived from an EMBL/GenBank/DDBJ whole genome shotgun (WGS) entry which is preliminary data.</text>
</comment>
<dbReference type="CDD" id="cd18808">
    <property type="entry name" value="SF1_C_Upf1"/>
    <property type="match status" value="1"/>
</dbReference>
<keyword evidence="1" id="KW-0539">Nucleus</keyword>
<comment type="subcellular location">
    <subcellularLocation>
        <location evidence="1">Nucleus</location>
    </subcellularLocation>
</comment>
<dbReference type="FunFam" id="3.40.50.300:FF:003210">
    <property type="entry name" value="RNA helicase aquarius"/>
    <property type="match status" value="1"/>
</dbReference>
<dbReference type="Pfam" id="PF13087">
    <property type="entry name" value="AAA_12"/>
    <property type="match status" value="1"/>
</dbReference>
<dbReference type="InterPro" id="IPR048966">
    <property type="entry name" value="Aquarius_b-barrel"/>
</dbReference>
<dbReference type="EMBL" id="JWZX01002560">
    <property type="protein sequence ID" value="KOO28512.1"/>
    <property type="molecule type" value="Genomic_DNA"/>
</dbReference>
<dbReference type="CDD" id="cd17935">
    <property type="entry name" value="EEXXQc_AQR"/>
    <property type="match status" value="1"/>
</dbReference>
<dbReference type="SUPFAM" id="SSF52540">
    <property type="entry name" value="P-loop containing nucleoside triphosphate hydrolases"/>
    <property type="match status" value="1"/>
</dbReference>
<evidence type="ECO:0000259" key="3">
    <source>
        <dbReference type="Pfam" id="PF13086"/>
    </source>
</evidence>
<evidence type="ECO:0000256" key="2">
    <source>
        <dbReference type="SAM" id="MobiDB-lite"/>
    </source>
</evidence>
<proteinExistence type="inferred from homology"/>
<feature type="domain" description="RNA helicase aquarius beta-barrel" evidence="6">
    <location>
        <begin position="401"/>
        <end position="570"/>
    </location>
</feature>
<dbReference type="GO" id="GO:0003729">
    <property type="term" value="F:mRNA binding"/>
    <property type="evidence" value="ECO:0007669"/>
    <property type="project" value="TreeGrafter"/>
</dbReference>
<keyword evidence="1" id="KW-0508">mRNA splicing</keyword>
<dbReference type="Proteomes" id="UP000037460">
    <property type="component" value="Unassembled WGS sequence"/>
</dbReference>
<dbReference type="InterPro" id="IPR045055">
    <property type="entry name" value="DNA2/NAM7-like"/>
</dbReference>
<dbReference type="GO" id="GO:0071013">
    <property type="term" value="C:catalytic step 2 spliceosome"/>
    <property type="evidence" value="ECO:0007669"/>
    <property type="project" value="TreeGrafter"/>
</dbReference>
<feature type="domain" description="RNA helicase aquarius N-terminal" evidence="5">
    <location>
        <begin position="1"/>
        <end position="321"/>
    </location>
</feature>
<organism evidence="7 8">
    <name type="scientific">Chrysochromulina tobinii</name>
    <dbReference type="NCBI Taxonomy" id="1460289"/>
    <lineage>
        <taxon>Eukaryota</taxon>
        <taxon>Haptista</taxon>
        <taxon>Haptophyta</taxon>
        <taxon>Prymnesiophyceae</taxon>
        <taxon>Prymnesiales</taxon>
        <taxon>Chrysochromulinaceae</taxon>
        <taxon>Chrysochromulina</taxon>
    </lineage>
</organism>
<dbReference type="Pfam" id="PF16399">
    <property type="entry name" value="Aquarius_N_1st"/>
    <property type="match status" value="1"/>
</dbReference>
<feature type="domain" description="DNA2/NAM7 helicase-like C-terminal" evidence="4">
    <location>
        <begin position="996"/>
        <end position="1189"/>
    </location>
</feature>
<name>A0A0M0JQE7_9EUKA</name>
<keyword evidence="1" id="KW-0507">mRNA processing</keyword>
<evidence type="ECO:0000313" key="7">
    <source>
        <dbReference type="EMBL" id="KOO28512.1"/>
    </source>
</evidence>
<accession>A0A0M0JQE7</accession>
<evidence type="ECO:0000259" key="4">
    <source>
        <dbReference type="Pfam" id="PF13087"/>
    </source>
</evidence>
<dbReference type="PANTHER" id="PTHR10887:SF5">
    <property type="entry name" value="RNA HELICASE AQUARIUS"/>
    <property type="match status" value="1"/>
</dbReference>
<dbReference type="InterPro" id="IPR041677">
    <property type="entry name" value="DNA2/NAM7_AAA_11"/>
</dbReference>
<dbReference type="InterPro" id="IPR026300">
    <property type="entry name" value="CWF11_fam"/>
</dbReference>
<feature type="domain" description="DNA2/NAM7 helicase helicase" evidence="3">
    <location>
        <begin position="686"/>
        <end position="987"/>
    </location>
</feature>
<gene>
    <name evidence="7" type="ORF">Ctob_012046</name>
</gene>
<dbReference type="InterPro" id="IPR027417">
    <property type="entry name" value="P-loop_NTPase"/>
</dbReference>
<dbReference type="GO" id="GO:0004386">
    <property type="term" value="F:helicase activity"/>
    <property type="evidence" value="ECO:0007669"/>
    <property type="project" value="InterPro"/>
</dbReference>
<dbReference type="FunFam" id="3.40.50.300:FF:002863">
    <property type="entry name" value="Pre-mRNA-splicing factor cwf11"/>
    <property type="match status" value="1"/>
</dbReference>
<evidence type="ECO:0000256" key="1">
    <source>
        <dbReference type="PIRNR" id="PIRNR038901"/>
    </source>
</evidence>
<dbReference type="Gene3D" id="3.40.50.300">
    <property type="entry name" value="P-loop containing nucleotide triphosphate hydrolases"/>
    <property type="match status" value="2"/>
</dbReference>
<dbReference type="InterPro" id="IPR041679">
    <property type="entry name" value="DNA2/NAM7-like_C"/>
</dbReference>
<dbReference type="PANTHER" id="PTHR10887">
    <property type="entry name" value="DNA2/NAM7 HELICASE FAMILY"/>
    <property type="match status" value="1"/>
</dbReference>
<dbReference type="PIRSF" id="PIRSF038901">
    <property type="entry name" value="AQR_cwf11"/>
    <property type="match status" value="1"/>
</dbReference>
<sequence length="1320" mass="145738">MSIVALVNLKAREGAPPWLAFHSAPERFGTFFARLLDLPAERPRTRFGAAAAYEARAAWATFLVHVFASLEDAMLRPHALRLVSLPMWETLTPTHLQQLLAAQPQLAKPWKGLSKRRDKEAKMASPPASSRHEREFIPGLLRAFLRALAVAGGEATDELALPTRRFFHAVVLDTHVLERAAISAFAASGAPETALFAQLLALARTYESYDIDDHRGVPLSEAEVKTARSEQLQALQRVAFRMEGLQDFALSNLSAIDSAASLGSHFGRLSLAQLRGIALRLGLVHDAATTDGADADASSATSGAYTKPFLIRLLVSRYERRTAQHELIGQLPLYPDEITPWDVGVVPDRDYHGDSCLALPKLNLQFLTLHDYLLRNFSLFRLEATHEIKEDLEDVCERLRPRRQLTGKTVFRGWARMALPLVDFKLYKVGRPHLGENKPSEVRAEATVSLAGCRPEVAAEWNALRKHDVVFLLTLEATVEEGGAPSADASAAPFPQRVGLVCVRGAEVAHVADEEGNVFTGESETDRELRGKTRKLSLSLDTAQYHLDALAQAQGRRSDVYQHFNVLVRRKPKENNFKAILECIRDLMTTPLVVPEWLQDVLLGYGDPAGAAYWNLPADQRVTQYDFFDTFVSIEHVLAFGEGAAGAAEEEGSARPLILVQPYEALVAGPYPEDLPRMNTTRFTPQQVEALRAAMNPGLSVVVGPPGTGKTDTAVQIVSNLVHTFPSQRLLIITHSNQALNDVFEKLMTRHIDERYLLRLGHGEELLETEKDFSRLGRVNHMLTRRLELLVKVERLATSLEVAADVGYTCETAQYFFHSHVLARWEAFGAAAAKREAEGAAVVALLFPFADYFADAPPPLFRAASYADDMRVARGCFTHLQSLFTELEECRAFEILRSSHDRGNFLLTKHAKVIAMTCTHAAIKRKDLINLGFQFDSLVMEEAAQILEVETFIPIVLQNPDAATGKSRLKRVVLLGDHHQLPPVVKNAAFQKYSRLDQSLFARFVRLGVPATTLDMQGRARPGLANLYRWRYAALKDLPRVTGTDGAFALANGGFAYDFQFVDVGELNGVGESSPSPFYIQNLAEAEYCVAVFMYMRLQGIAASRISIITTYNGQRDLIADVVQQRCAWSSVFGSPAKIATTDKFQGQQNDFILLSLVRTKSVGHLRDVRRLVVAMSRARLGMYVFGRRELFEPCVELSPTFAQLLARPDALTLLPAERHPTMRRVDDVPNSGTLVVKDVVEMGALVTALAQRAEAERNARADVGNGYDGAYGEDVEMSAVMSGGATAPSVKLAVASPLGRGPAQPHDMPEAPPELEEED</sequence>
<evidence type="ECO:0000259" key="5">
    <source>
        <dbReference type="Pfam" id="PF16399"/>
    </source>
</evidence>
<comment type="similarity">
    <text evidence="1">Belongs to the CWF11 family.</text>
</comment>
<dbReference type="InterPro" id="IPR032174">
    <property type="entry name" value="Aquarius_N"/>
</dbReference>
<reference evidence="8" key="1">
    <citation type="journal article" date="2015" name="PLoS Genet.">
        <title>Genome Sequence and Transcriptome Analyses of Chrysochromulina tobin: Metabolic Tools for Enhanced Algal Fitness in the Prominent Order Prymnesiales (Haptophyceae).</title>
        <authorList>
            <person name="Hovde B.T."/>
            <person name="Deodato C.R."/>
            <person name="Hunsperger H.M."/>
            <person name="Ryken S.A."/>
            <person name="Yost W."/>
            <person name="Jha R.K."/>
            <person name="Patterson J."/>
            <person name="Monnat R.J. Jr."/>
            <person name="Barlow S.B."/>
            <person name="Starkenburg S.R."/>
            <person name="Cattolico R.A."/>
        </authorList>
    </citation>
    <scope>NUCLEOTIDE SEQUENCE</scope>
    <source>
        <strain evidence="8">CCMP291</strain>
    </source>
</reference>
<protein>
    <submittedName>
        <fullName evidence="7">Intron-binding protein aquarius</fullName>
    </submittedName>
</protein>
<dbReference type="GO" id="GO:0000398">
    <property type="term" value="P:mRNA splicing, via spliceosome"/>
    <property type="evidence" value="ECO:0007669"/>
    <property type="project" value="InterPro"/>
</dbReference>
<dbReference type="InterPro" id="IPR047187">
    <property type="entry name" value="SF1_C_Upf1"/>
</dbReference>
<dbReference type="Pfam" id="PF21143">
    <property type="entry name" value="Aquarius_N_2nd"/>
    <property type="match status" value="1"/>
</dbReference>
<evidence type="ECO:0000259" key="6">
    <source>
        <dbReference type="Pfam" id="PF21143"/>
    </source>
</evidence>
<feature type="region of interest" description="Disordered" evidence="2">
    <location>
        <begin position="1296"/>
        <end position="1320"/>
    </location>
</feature>